<feature type="compositionally biased region" description="Low complexity" evidence="1">
    <location>
        <begin position="528"/>
        <end position="537"/>
    </location>
</feature>
<feature type="region of interest" description="Disordered" evidence="1">
    <location>
        <begin position="710"/>
        <end position="731"/>
    </location>
</feature>
<protein>
    <submittedName>
        <fullName evidence="2">Uncharacterized protein</fullName>
    </submittedName>
</protein>
<name>A0A167KIT0_CALVF</name>
<dbReference type="STRING" id="1330018.A0A167KIT0"/>
<evidence type="ECO:0000256" key="1">
    <source>
        <dbReference type="SAM" id="MobiDB-lite"/>
    </source>
</evidence>
<feature type="compositionally biased region" description="Acidic residues" evidence="1">
    <location>
        <begin position="261"/>
        <end position="278"/>
    </location>
</feature>
<feature type="compositionally biased region" description="Acidic residues" evidence="1">
    <location>
        <begin position="356"/>
        <end position="399"/>
    </location>
</feature>
<evidence type="ECO:0000313" key="2">
    <source>
        <dbReference type="EMBL" id="KZO94691.1"/>
    </source>
</evidence>
<feature type="compositionally biased region" description="Acidic residues" evidence="1">
    <location>
        <begin position="299"/>
        <end position="316"/>
    </location>
</feature>
<keyword evidence="3" id="KW-1185">Reference proteome</keyword>
<feature type="compositionally biased region" description="Basic and acidic residues" evidence="1">
    <location>
        <begin position="9"/>
        <end position="20"/>
    </location>
</feature>
<feature type="compositionally biased region" description="Basic and acidic residues" evidence="1">
    <location>
        <begin position="558"/>
        <end position="575"/>
    </location>
</feature>
<feature type="region of interest" description="Disordered" evidence="1">
    <location>
        <begin position="1"/>
        <end position="131"/>
    </location>
</feature>
<feature type="compositionally biased region" description="Basic and acidic residues" evidence="1">
    <location>
        <begin position="36"/>
        <end position="48"/>
    </location>
</feature>
<dbReference type="EMBL" id="KV417293">
    <property type="protein sequence ID" value="KZO94691.1"/>
    <property type="molecule type" value="Genomic_DNA"/>
</dbReference>
<feature type="compositionally biased region" description="Basic and acidic residues" evidence="1">
    <location>
        <begin position="70"/>
        <end position="96"/>
    </location>
</feature>
<feature type="region of interest" description="Disordered" evidence="1">
    <location>
        <begin position="193"/>
        <end position="237"/>
    </location>
</feature>
<feature type="compositionally biased region" description="Acidic residues" evidence="1">
    <location>
        <begin position="325"/>
        <end position="343"/>
    </location>
</feature>
<feature type="region of interest" description="Disordered" evidence="1">
    <location>
        <begin position="523"/>
        <end position="599"/>
    </location>
</feature>
<sequence length="743" mass="82867">MLQGTYSEPSRRRDFWEKKLPNHNGSSFPYPPLPKVTDREILREKAVDSAHGSQGKSRSGKQIPVSRIPDNAKADIFAKDVIQESKQPKKPLDKTTNRAPSPSSRQTPASPRPILPDSTLGHPPEMAQLVGATTGSWIKSLDDIASTEIPHPASWDEQHLGRAGEAVSEVVSAGSSRDETIVEPKAVEDEVNVGHQGVPENAIDEQALLEDDPVSENARLQDEEDLENEQDLLEDDQAIEEDQALLEDDQVLEDEQARLEDEQELEDEQDLLADEQAMEDERALLEDAQALENVRELLENEQDADEEQALLEDEPALEPVQAVLEDGDALEDEQDLLEDEQSVQDEQALLEHEQALEDEQELLEEEEGLEDDQDVLEDKEAGEDEQALLEDERALEDEQSLLPEERGKPETVKRVAEDPETVAEERSDPPLRDITRRWGSVHTASDPLVEEGEGVESDEQKLMAKNRELPSSDHDERTRLGLTDDERRRTRLSPAPRRAYLTKMDYIQLTTLDEVLEHVNRGGEPVAERQAAVPQQRQRARRVRERQEGAALSQHQDLVSEARRELGAAKEEPARVDAPAEGSKSSKSSARQRRLAADDEEMRAFAEAIEGRMQDAPKLRLASSARFSIGTPDPEPPTEGARTAAAGGLRSGGLERPENMQSDRVGRLPGLHAFGRADGWDQKLRQKAEAGWELRMKLKVQASRVATALRERASQANRPPVRPRPKGQGARIGRNLLMAVKKV</sequence>
<accession>A0A167KIT0</accession>
<feature type="region of interest" description="Disordered" evidence="1">
    <location>
        <begin position="259"/>
        <end position="496"/>
    </location>
</feature>
<feature type="region of interest" description="Disordered" evidence="1">
    <location>
        <begin position="628"/>
        <end position="663"/>
    </location>
</feature>
<organism evidence="2 3">
    <name type="scientific">Calocera viscosa (strain TUFC12733)</name>
    <dbReference type="NCBI Taxonomy" id="1330018"/>
    <lineage>
        <taxon>Eukaryota</taxon>
        <taxon>Fungi</taxon>
        <taxon>Dikarya</taxon>
        <taxon>Basidiomycota</taxon>
        <taxon>Agaricomycotina</taxon>
        <taxon>Dacrymycetes</taxon>
        <taxon>Dacrymycetales</taxon>
        <taxon>Dacrymycetaceae</taxon>
        <taxon>Calocera</taxon>
    </lineage>
</organism>
<feature type="compositionally biased region" description="Polar residues" evidence="1">
    <location>
        <begin position="97"/>
        <end position="109"/>
    </location>
</feature>
<gene>
    <name evidence="2" type="ORF">CALVIDRAFT_197798</name>
</gene>
<feature type="compositionally biased region" description="Basic and acidic residues" evidence="1">
    <location>
        <begin position="403"/>
        <end position="436"/>
    </location>
</feature>
<feature type="compositionally biased region" description="Basic and acidic residues" evidence="1">
    <location>
        <begin position="458"/>
        <end position="488"/>
    </location>
</feature>
<dbReference type="AlphaFoldDB" id="A0A167KIT0"/>
<feature type="compositionally biased region" description="Acidic residues" evidence="1">
    <location>
        <begin position="222"/>
        <end position="237"/>
    </location>
</feature>
<reference evidence="2 3" key="1">
    <citation type="journal article" date="2016" name="Mol. Biol. Evol.">
        <title>Comparative Genomics of Early-Diverging Mushroom-Forming Fungi Provides Insights into the Origins of Lignocellulose Decay Capabilities.</title>
        <authorList>
            <person name="Nagy L.G."/>
            <person name="Riley R."/>
            <person name="Tritt A."/>
            <person name="Adam C."/>
            <person name="Daum C."/>
            <person name="Floudas D."/>
            <person name="Sun H."/>
            <person name="Yadav J.S."/>
            <person name="Pangilinan J."/>
            <person name="Larsson K.H."/>
            <person name="Matsuura K."/>
            <person name="Barry K."/>
            <person name="Labutti K."/>
            <person name="Kuo R."/>
            <person name="Ohm R.A."/>
            <person name="Bhattacharya S.S."/>
            <person name="Shirouzu T."/>
            <person name="Yoshinaga Y."/>
            <person name="Martin F.M."/>
            <person name="Grigoriev I.V."/>
            <person name="Hibbett D.S."/>
        </authorList>
    </citation>
    <scope>NUCLEOTIDE SEQUENCE [LARGE SCALE GENOMIC DNA]</scope>
    <source>
        <strain evidence="2 3">TUFC12733</strain>
    </source>
</reference>
<proteinExistence type="predicted"/>
<dbReference type="Proteomes" id="UP000076738">
    <property type="component" value="Unassembled WGS sequence"/>
</dbReference>
<evidence type="ECO:0000313" key="3">
    <source>
        <dbReference type="Proteomes" id="UP000076738"/>
    </source>
</evidence>
<feature type="compositionally biased region" description="Acidic residues" evidence="1">
    <location>
        <begin position="448"/>
        <end position="457"/>
    </location>
</feature>